<reference evidence="1" key="1">
    <citation type="journal article" date="2020" name="mSystems">
        <title>Genome- and Community-Level Interaction Insights into Carbon Utilization and Element Cycling Functions of Hydrothermarchaeota in Hydrothermal Sediment.</title>
        <authorList>
            <person name="Zhou Z."/>
            <person name="Liu Y."/>
            <person name="Xu W."/>
            <person name="Pan J."/>
            <person name="Luo Z.H."/>
            <person name="Li M."/>
        </authorList>
    </citation>
    <scope>NUCLEOTIDE SEQUENCE</scope>
    <source>
        <strain evidence="1">SpSt-997</strain>
    </source>
</reference>
<proteinExistence type="predicted"/>
<dbReference type="AlphaFoldDB" id="A0A8J4HCA1"/>
<dbReference type="InterPro" id="IPR011989">
    <property type="entry name" value="ARM-like"/>
</dbReference>
<dbReference type="InterPro" id="IPR019285">
    <property type="entry name" value="DUF2336"/>
</dbReference>
<organism evidence="1">
    <name type="scientific">Acidicaldus sp</name>
    <dbReference type="NCBI Taxonomy" id="1872105"/>
    <lineage>
        <taxon>Bacteria</taxon>
        <taxon>Pseudomonadati</taxon>
        <taxon>Pseudomonadota</taxon>
        <taxon>Alphaproteobacteria</taxon>
        <taxon>Acetobacterales</taxon>
        <taxon>Acetobacteraceae</taxon>
        <taxon>Acidicaldus</taxon>
    </lineage>
</organism>
<dbReference type="Pfam" id="PF10098">
    <property type="entry name" value="DUF2336"/>
    <property type="match status" value="1"/>
</dbReference>
<name>A0A8J4HCA1_9PROT</name>
<dbReference type="EMBL" id="DTQM01000208">
    <property type="protein sequence ID" value="HGC43713.1"/>
    <property type="molecule type" value="Genomic_DNA"/>
</dbReference>
<dbReference type="Gene3D" id="1.25.10.10">
    <property type="entry name" value="Leucine-rich Repeat Variant"/>
    <property type="match status" value="1"/>
</dbReference>
<protein>
    <submittedName>
        <fullName evidence="1">DUF2336 domain-containing protein</fullName>
    </submittedName>
</protein>
<evidence type="ECO:0000313" key="1">
    <source>
        <dbReference type="EMBL" id="HGC43713.1"/>
    </source>
</evidence>
<dbReference type="SUPFAM" id="SSF48371">
    <property type="entry name" value="ARM repeat"/>
    <property type="match status" value="1"/>
</dbReference>
<dbReference type="InterPro" id="IPR016024">
    <property type="entry name" value="ARM-type_fold"/>
</dbReference>
<comment type="caution">
    <text evidence="1">The sequence shown here is derived from an EMBL/GenBank/DDBJ whole genome shotgun (WGS) entry which is preliminary data.</text>
</comment>
<sequence>MSAIAPAQAPGPDPAIPADEATRVRLGASRGTPGAVLQRLARDPSITVRAAVALNPATPPEADHLLIGDDDERVRVLLARKLATSMPSLDDAQQEQLSAQACQTLLLLVADEAVRVRATIAEMVKDLPNVSPDLARRLAADPAILVSAPILRFSPLLETSDLLALLADPPHSATASAIARRAFVAPEVAEAIAASTDNAAIQILLENPQAQIREATLDALISRASAQPRWHAPLVHRPTLTPKAAHALAEIIAADLIEELSRRADLPPDTIAALRQRLTTQLRGKTPEAAQQTRATAEIEAAIGWARQIEAAGGLTEDVILKAAHEGNAPRCIALLAVAADVPAALITRACRLRHPKGLVSLVWKAGFSMRVAQSLQTLLCQVSPAALLREGPGGSFPLGSDEMRWQIEFLGRPQ</sequence>
<gene>
    <name evidence="1" type="ORF">ENY07_10905</name>
</gene>
<accession>A0A8J4HCA1</accession>